<feature type="transmembrane region" description="Helical" evidence="1">
    <location>
        <begin position="259"/>
        <end position="278"/>
    </location>
</feature>
<evidence type="ECO:0008006" key="4">
    <source>
        <dbReference type="Google" id="ProtNLM"/>
    </source>
</evidence>
<accession>A0ABW1Q6Q4</accession>
<keyword evidence="1" id="KW-0472">Membrane</keyword>
<feature type="transmembrane region" description="Helical" evidence="1">
    <location>
        <begin position="217"/>
        <end position="239"/>
    </location>
</feature>
<dbReference type="EMBL" id="JBHSRG010000018">
    <property type="protein sequence ID" value="MFC6124582.1"/>
    <property type="molecule type" value="Genomic_DNA"/>
</dbReference>
<gene>
    <name evidence="2" type="ORF">ACFPZP_26410</name>
</gene>
<keyword evidence="1" id="KW-1133">Transmembrane helix</keyword>
<evidence type="ECO:0000256" key="1">
    <source>
        <dbReference type="SAM" id="Phobius"/>
    </source>
</evidence>
<feature type="transmembrane region" description="Helical" evidence="1">
    <location>
        <begin position="89"/>
        <end position="107"/>
    </location>
</feature>
<proteinExistence type="predicted"/>
<feature type="transmembrane region" description="Helical" evidence="1">
    <location>
        <begin position="119"/>
        <end position="141"/>
    </location>
</feature>
<organism evidence="2 3">
    <name type="scientific">Citrobacter bitternis</name>
    <dbReference type="NCBI Taxonomy" id="1585982"/>
    <lineage>
        <taxon>Bacteria</taxon>
        <taxon>Pseudomonadati</taxon>
        <taxon>Pseudomonadota</taxon>
        <taxon>Gammaproteobacteria</taxon>
        <taxon>Enterobacterales</taxon>
        <taxon>Enterobacteriaceae</taxon>
        <taxon>Citrobacter</taxon>
    </lineage>
</organism>
<dbReference type="RefSeq" id="WP_071194803.1">
    <property type="nucleotide sequence ID" value="NZ_JBHSRG010000018.1"/>
</dbReference>
<keyword evidence="3" id="KW-1185">Reference proteome</keyword>
<feature type="transmembrane region" description="Helical" evidence="1">
    <location>
        <begin position="21"/>
        <end position="40"/>
    </location>
</feature>
<feature type="transmembrane region" description="Helical" evidence="1">
    <location>
        <begin position="148"/>
        <end position="172"/>
    </location>
</feature>
<feature type="transmembrane region" description="Helical" evidence="1">
    <location>
        <begin position="60"/>
        <end position="82"/>
    </location>
</feature>
<comment type="caution">
    <text evidence="2">The sequence shown here is derived from an EMBL/GenBank/DDBJ whole genome shotgun (WGS) entry which is preliminary data.</text>
</comment>
<keyword evidence="1" id="KW-0812">Transmembrane</keyword>
<protein>
    <recommendedName>
        <fullName evidence="4">Sugar porter family MFS transporter</fullName>
    </recommendedName>
</protein>
<feature type="transmembrane region" description="Helical" evidence="1">
    <location>
        <begin position="299"/>
        <end position="317"/>
    </location>
</feature>
<feature type="transmembrane region" description="Helical" evidence="1">
    <location>
        <begin position="178"/>
        <end position="196"/>
    </location>
</feature>
<dbReference type="Proteomes" id="UP001596169">
    <property type="component" value="Unassembled WGS sequence"/>
</dbReference>
<dbReference type="InterPro" id="IPR036259">
    <property type="entry name" value="MFS_trans_sf"/>
</dbReference>
<evidence type="ECO:0000313" key="2">
    <source>
        <dbReference type="EMBL" id="MFC6124582.1"/>
    </source>
</evidence>
<sequence length="334" mass="37550">MEIALPSMSHQKWTCADILSSYRFWGIFFFFLIQSLLGTLGSSYGPYFWNSSLSLPTKHISAIISCIQAGYFLGMVLSWFFCRIKNRHPLYFVALLLIVGTICAFSVNDASQEVRLTIGHFLISLSVGIMTLLLPALLFVAIGSTETFVIMFSLCLIAKFFMAHCFPIFIFQLNPKDISTVVITFSIFAVLLLLPLKKQLFYVSPPQRSSSTQRPEYANPMSVALLASFIPFYIVYWFVKIHREMQFVASSPRLMTARGAGWLSAIMPFSSAIMCLMLSDEIRTLLANKKENSGIRTGWTLVWALLYPPVGAAIIQAKMNRFIMANTENPADEG</sequence>
<evidence type="ECO:0000313" key="3">
    <source>
        <dbReference type="Proteomes" id="UP001596169"/>
    </source>
</evidence>
<dbReference type="SUPFAM" id="SSF103473">
    <property type="entry name" value="MFS general substrate transporter"/>
    <property type="match status" value="1"/>
</dbReference>
<name>A0ABW1Q6Q4_9ENTR</name>
<reference evidence="3" key="1">
    <citation type="journal article" date="2019" name="Int. J. Syst. Evol. Microbiol.">
        <title>The Global Catalogue of Microorganisms (GCM) 10K type strain sequencing project: providing services to taxonomists for standard genome sequencing and annotation.</title>
        <authorList>
            <consortium name="The Broad Institute Genomics Platform"/>
            <consortium name="The Broad Institute Genome Sequencing Center for Infectious Disease"/>
            <person name="Wu L."/>
            <person name="Ma J."/>
        </authorList>
    </citation>
    <scope>NUCLEOTIDE SEQUENCE [LARGE SCALE GENOMIC DNA]</scope>
    <source>
        <strain evidence="3">JCM30009</strain>
    </source>
</reference>